<proteinExistence type="inferred from homology"/>
<feature type="transmembrane region" description="Helical" evidence="9">
    <location>
        <begin position="47"/>
        <end position="68"/>
    </location>
</feature>
<feature type="transmembrane region" description="Helical" evidence="9">
    <location>
        <begin position="178"/>
        <end position="198"/>
    </location>
</feature>
<dbReference type="SUPFAM" id="SSF81345">
    <property type="entry name" value="ABC transporter involved in vitamin B12 uptake, BtuC"/>
    <property type="match status" value="1"/>
</dbReference>
<dbReference type="Gene3D" id="1.10.3470.10">
    <property type="entry name" value="ABC transporter involved in vitamin B12 uptake, BtuC"/>
    <property type="match status" value="1"/>
</dbReference>
<dbReference type="Pfam" id="PF01032">
    <property type="entry name" value="FecCD"/>
    <property type="match status" value="1"/>
</dbReference>
<keyword evidence="4" id="KW-1003">Cell membrane</keyword>
<feature type="transmembrane region" description="Helical" evidence="9">
    <location>
        <begin position="312"/>
        <end position="331"/>
    </location>
</feature>
<feature type="transmembrane region" description="Helical" evidence="9">
    <location>
        <begin position="89"/>
        <end position="107"/>
    </location>
</feature>
<evidence type="ECO:0000256" key="2">
    <source>
        <dbReference type="ARBA" id="ARBA00007935"/>
    </source>
</evidence>
<evidence type="ECO:0000256" key="7">
    <source>
        <dbReference type="ARBA" id="ARBA00023136"/>
    </source>
</evidence>
<sequence length="364" mass="39788">MSLLSRSPSREAAPQQAETAGHAPQPRGKAPRRHSGPLPDRGHALRYWIIMAVLMLCAVGFTFGILAWDNPMEVGSRGFWLIARMRVETVIVVAVVALCQAMATVAFQTATNNRIITPSIMGFESLYVAVQTAMVFLFGITGVSMLIGVPQFFLQAGAMVVFAMILYTWLLSGRFSNIHIMLLVGVVIGGGLGSLSTFMQRMLTPSEFDVLTARFFGNIGNARTEYLPYVIPIVLIVGTVLWLRASRLNVVALGKNTANNLGLNHKRELMVILGLVSVLMAMTTSLVGPMTFLGFLVATLAYTLADTYSHRMLFPMAALIGYVVLTGAYFVMRHIFYAQGAVTIIVELVGGLVFLFFILRKGRL</sequence>
<evidence type="ECO:0000256" key="1">
    <source>
        <dbReference type="ARBA" id="ARBA00004651"/>
    </source>
</evidence>
<dbReference type="InterPro" id="IPR037294">
    <property type="entry name" value="ABC_BtuC-like"/>
</dbReference>
<keyword evidence="11" id="KW-1185">Reference proteome</keyword>
<dbReference type="PANTHER" id="PTHR30472">
    <property type="entry name" value="FERRIC ENTEROBACTIN TRANSPORT SYSTEM PERMEASE PROTEIN"/>
    <property type="match status" value="1"/>
</dbReference>
<keyword evidence="3" id="KW-0813">Transport</keyword>
<keyword evidence="7 9" id="KW-0472">Membrane</keyword>
<feature type="region of interest" description="Disordered" evidence="8">
    <location>
        <begin position="1"/>
        <end position="38"/>
    </location>
</feature>
<dbReference type="RefSeq" id="WP_310548865.1">
    <property type="nucleotide sequence ID" value="NZ_JAVKGR010000012.1"/>
</dbReference>
<evidence type="ECO:0000256" key="9">
    <source>
        <dbReference type="SAM" id="Phobius"/>
    </source>
</evidence>
<name>A0ABU2DTR5_9MICC</name>
<organism evidence="10 11">
    <name type="scientific">Nesterenkonia aerolata</name>
    <dbReference type="NCBI Taxonomy" id="3074079"/>
    <lineage>
        <taxon>Bacteria</taxon>
        <taxon>Bacillati</taxon>
        <taxon>Actinomycetota</taxon>
        <taxon>Actinomycetes</taxon>
        <taxon>Micrococcales</taxon>
        <taxon>Micrococcaceae</taxon>
        <taxon>Nesterenkonia</taxon>
    </lineage>
</organism>
<reference evidence="10 11" key="1">
    <citation type="submission" date="2023-09" db="EMBL/GenBank/DDBJ databases">
        <title>Description of three actinobacteria isolated from air of manufacturing shop in a pharmaceutical factory.</title>
        <authorList>
            <person name="Zhang D.-F."/>
        </authorList>
    </citation>
    <scope>NUCLEOTIDE SEQUENCE [LARGE SCALE GENOMIC DNA]</scope>
    <source>
        <strain evidence="10 11">LY-0111</strain>
    </source>
</reference>
<evidence type="ECO:0000313" key="10">
    <source>
        <dbReference type="EMBL" id="MDR8019880.1"/>
    </source>
</evidence>
<dbReference type="PANTHER" id="PTHR30472:SF19">
    <property type="entry name" value="PETROBACTIN IMPORT SYSTEM PERMEASE PROTEIN YCLO"/>
    <property type="match status" value="1"/>
</dbReference>
<feature type="transmembrane region" description="Helical" evidence="9">
    <location>
        <begin position="127"/>
        <end position="147"/>
    </location>
</feature>
<feature type="transmembrane region" description="Helical" evidence="9">
    <location>
        <begin position="269"/>
        <end position="300"/>
    </location>
</feature>
<evidence type="ECO:0000256" key="4">
    <source>
        <dbReference type="ARBA" id="ARBA00022475"/>
    </source>
</evidence>
<keyword evidence="5 9" id="KW-0812">Transmembrane</keyword>
<dbReference type="Proteomes" id="UP001251870">
    <property type="component" value="Unassembled WGS sequence"/>
</dbReference>
<dbReference type="InterPro" id="IPR000522">
    <property type="entry name" value="ABC_transptr_permease_BtuC"/>
</dbReference>
<keyword evidence="6 9" id="KW-1133">Transmembrane helix</keyword>
<gene>
    <name evidence="10" type="ORF">RIL96_09935</name>
</gene>
<accession>A0ABU2DTR5</accession>
<protein>
    <submittedName>
        <fullName evidence="10">Iron chelate uptake ABC transporter family permease subunit</fullName>
    </submittedName>
</protein>
<comment type="similarity">
    <text evidence="2">Belongs to the binding-protein-dependent transport system permease family. FecCD subfamily.</text>
</comment>
<evidence type="ECO:0000256" key="6">
    <source>
        <dbReference type="ARBA" id="ARBA00022989"/>
    </source>
</evidence>
<comment type="subcellular location">
    <subcellularLocation>
        <location evidence="1">Cell membrane</location>
        <topology evidence="1">Multi-pass membrane protein</topology>
    </subcellularLocation>
</comment>
<dbReference type="EMBL" id="JAVKGR010000012">
    <property type="protein sequence ID" value="MDR8019880.1"/>
    <property type="molecule type" value="Genomic_DNA"/>
</dbReference>
<evidence type="ECO:0000256" key="5">
    <source>
        <dbReference type="ARBA" id="ARBA00022692"/>
    </source>
</evidence>
<evidence type="ECO:0000256" key="8">
    <source>
        <dbReference type="SAM" id="MobiDB-lite"/>
    </source>
</evidence>
<feature type="transmembrane region" description="Helical" evidence="9">
    <location>
        <begin position="337"/>
        <end position="359"/>
    </location>
</feature>
<evidence type="ECO:0000313" key="11">
    <source>
        <dbReference type="Proteomes" id="UP001251870"/>
    </source>
</evidence>
<evidence type="ECO:0000256" key="3">
    <source>
        <dbReference type="ARBA" id="ARBA00022448"/>
    </source>
</evidence>
<feature type="transmembrane region" description="Helical" evidence="9">
    <location>
        <begin position="152"/>
        <end position="172"/>
    </location>
</feature>
<feature type="transmembrane region" description="Helical" evidence="9">
    <location>
        <begin position="226"/>
        <end position="245"/>
    </location>
</feature>
<comment type="caution">
    <text evidence="10">The sequence shown here is derived from an EMBL/GenBank/DDBJ whole genome shotgun (WGS) entry which is preliminary data.</text>
</comment>